<dbReference type="Proteomes" id="UP001595696">
    <property type="component" value="Unassembled WGS sequence"/>
</dbReference>
<evidence type="ECO:0000256" key="2">
    <source>
        <dbReference type="SAM" id="Phobius"/>
    </source>
</evidence>
<evidence type="ECO:0000313" key="4">
    <source>
        <dbReference type="Proteomes" id="UP001595696"/>
    </source>
</evidence>
<dbReference type="RefSeq" id="WP_378616178.1">
    <property type="nucleotide sequence ID" value="NZ_JBHSAX010000023.1"/>
</dbReference>
<keyword evidence="2" id="KW-0812">Transmembrane</keyword>
<dbReference type="EMBL" id="JBHSAX010000023">
    <property type="protein sequence ID" value="MFC3965912.1"/>
    <property type="molecule type" value="Genomic_DNA"/>
</dbReference>
<feature type="compositionally biased region" description="Low complexity" evidence="1">
    <location>
        <begin position="173"/>
        <end position="188"/>
    </location>
</feature>
<feature type="transmembrane region" description="Helical" evidence="2">
    <location>
        <begin position="83"/>
        <end position="102"/>
    </location>
</feature>
<keyword evidence="2" id="KW-1133">Transmembrane helix</keyword>
<protein>
    <submittedName>
        <fullName evidence="3">DUF2567 domain-containing protein</fullName>
    </submittedName>
</protein>
<dbReference type="InterPro" id="IPR021213">
    <property type="entry name" value="DUF2567"/>
</dbReference>
<accession>A0ABV8E2D3</accession>
<reference evidence="4" key="1">
    <citation type="journal article" date="2019" name="Int. J. Syst. Evol. Microbiol.">
        <title>The Global Catalogue of Microorganisms (GCM) 10K type strain sequencing project: providing services to taxonomists for standard genome sequencing and annotation.</title>
        <authorList>
            <consortium name="The Broad Institute Genomics Platform"/>
            <consortium name="The Broad Institute Genome Sequencing Center for Infectious Disease"/>
            <person name="Wu L."/>
            <person name="Ma J."/>
        </authorList>
    </citation>
    <scope>NUCLEOTIDE SEQUENCE [LARGE SCALE GENOMIC DNA]</scope>
    <source>
        <strain evidence="4">CGMCC 4.7330</strain>
    </source>
</reference>
<comment type="caution">
    <text evidence="3">The sequence shown here is derived from an EMBL/GenBank/DDBJ whole genome shotgun (WGS) entry which is preliminary data.</text>
</comment>
<organism evidence="3 4">
    <name type="scientific">Nocardia jiangsuensis</name>
    <dbReference type="NCBI Taxonomy" id="1691563"/>
    <lineage>
        <taxon>Bacteria</taxon>
        <taxon>Bacillati</taxon>
        <taxon>Actinomycetota</taxon>
        <taxon>Actinomycetes</taxon>
        <taxon>Mycobacteriales</taxon>
        <taxon>Nocardiaceae</taxon>
        <taxon>Nocardia</taxon>
    </lineage>
</organism>
<gene>
    <name evidence="3" type="ORF">ACFO0B_28310</name>
</gene>
<dbReference type="Pfam" id="PF10821">
    <property type="entry name" value="DUF2567"/>
    <property type="match status" value="1"/>
</dbReference>
<feature type="transmembrane region" description="Helical" evidence="2">
    <location>
        <begin position="56"/>
        <end position="76"/>
    </location>
</feature>
<evidence type="ECO:0000313" key="3">
    <source>
        <dbReference type="EMBL" id="MFC3965912.1"/>
    </source>
</evidence>
<name>A0ABV8E2D3_9NOCA</name>
<keyword evidence="2" id="KW-0472">Membrane</keyword>
<sequence length="217" mass="22055">MRRELRAALAIAVGALVAGALLGVAWGFLAPAERLVVVTDGRGAPLTGESLHRFDALAIFVCFGAGLGLVSAVAVWRARSVRGPLALLALLLGSAAGAYAMADIGELVAEVRNPRPDDPIVGQIVTLPAEVEAWQALLIQPLLAGLVVLFLAALSTAEDLGTGFTGPFGESKPVGAAGADPGHPAAEAYPAYPLGSEPPASPAQPDSGWSRPGLSER</sequence>
<evidence type="ECO:0000256" key="1">
    <source>
        <dbReference type="SAM" id="MobiDB-lite"/>
    </source>
</evidence>
<feature type="transmembrane region" description="Helical" evidence="2">
    <location>
        <begin position="133"/>
        <end position="154"/>
    </location>
</feature>
<proteinExistence type="predicted"/>
<keyword evidence="4" id="KW-1185">Reference proteome</keyword>
<feature type="region of interest" description="Disordered" evidence="1">
    <location>
        <begin position="170"/>
        <end position="217"/>
    </location>
</feature>
<feature type="transmembrane region" description="Helical" evidence="2">
    <location>
        <begin position="7"/>
        <end position="29"/>
    </location>
</feature>